<accession>A0ABU6XZX1</accession>
<dbReference type="EMBL" id="JASCZI010215171">
    <property type="protein sequence ID" value="MED6202393.1"/>
    <property type="molecule type" value="Genomic_DNA"/>
</dbReference>
<feature type="region of interest" description="Disordered" evidence="1">
    <location>
        <begin position="108"/>
        <end position="219"/>
    </location>
</feature>
<feature type="compositionally biased region" description="Polar residues" evidence="1">
    <location>
        <begin position="1"/>
        <end position="13"/>
    </location>
</feature>
<comment type="caution">
    <text evidence="2">The sequence shown here is derived from an EMBL/GenBank/DDBJ whole genome shotgun (WGS) entry which is preliminary data.</text>
</comment>
<gene>
    <name evidence="2" type="ORF">PIB30_104908</name>
</gene>
<protein>
    <submittedName>
        <fullName evidence="2">Uncharacterized protein</fullName>
    </submittedName>
</protein>
<evidence type="ECO:0000256" key="1">
    <source>
        <dbReference type="SAM" id="MobiDB-lite"/>
    </source>
</evidence>
<proteinExistence type="predicted"/>
<reference evidence="2 3" key="1">
    <citation type="journal article" date="2023" name="Plants (Basel)">
        <title>Bridging the Gap: Combining Genomics and Transcriptomics Approaches to Understand Stylosanthes scabra, an Orphan Legume from the Brazilian Caatinga.</title>
        <authorList>
            <person name="Ferreira-Neto J.R.C."/>
            <person name="da Silva M.D."/>
            <person name="Binneck E."/>
            <person name="de Melo N.F."/>
            <person name="da Silva R.H."/>
            <person name="de Melo A.L.T.M."/>
            <person name="Pandolfi V."/>
            <person name="Bustamante F.O."/>
            <person name="Brasileiro-Vidal A.C."/>
            <person name="Benko-Iseppon A.M."/>
        </authorList>
    </citation>
    <scope>NUCLEOTIDE SEQUENCE [LARGE SCALE GENOMIC DNA]</scope>
    <source>
        <tissue evidence="2">Leaves</tissue>
    </source>
</reference>
<dbReference type="Proteomes" id="UP001341840">
    <property type="component" value="Unassembled WGS sequence"/>
</dbReference>
<sequence>MATGGNAATTAVEISSDDLVGAGKGGLSSASTETLSIAREVQRRPGANCRRASPAPAVKVGGTRRSLRRRMRDLSRQFTEVREFMANQAQVNEELARLVKDTLKGKAISPGAASNSPAGRRSVAHKTSPAKGGTEVMRPPLRTYKRRRALTSSAIRDDPTYVPPVTPPSNDDTGSFYYTRSNKRGTTSAKKSSGTSRRGKRNLFPTNKGPPGIPPPDSSYLTSSPDRLRGYVDAMNFLQVRSRDTSRWVDEIGATLPSVSLKFNFLKCFFSC</sequence>
<feature type="compositionally biased region" description="Low complexity" evidence="1">
    <location>
        <begin position="184"/>
        <end position="196"/>
    </location>
</feature>
<evidence type="ECO:0000313" key="3">
    <source>
        <dbReference type="Proteomes" id="UP001341840"/>
    </source>
</evidence>
<name>A0ABU6XZX1_9FABA</name>
<feature type="compositionally biased region" description="Polar residues" evidence="1">
    <location>
        <begin position="169"/>
        <end position="180"/>
    </location>
</feature>
<keyword evidence="3" id="KW-1185">Reference proteome</keyword>
<evidence type="ECO:0000313" key="2">
    <source>
        <dbReference type="EMBL" id="MED6202393.1"/>
    </source>
</evidence>
<feature type="region of interest" description="Disordered" evidence="1">
    <location>
        <begin position="1"/>
        <end position="64"/>
    </location>
</feature>
<organism evidence="2 3">
    <name type="scientific">Stylosanthes scabra</name>
    <dbReference type="NCBI Taxonomy" id="79078"/>
    <lineage>
        <taxon>Eukaryota</taxon>
        <taxon>Viridiplantae</taxon>
        <taxon>Streptophyta</taxon>
        <taxon>Embryophyta</taxon>
        <taxon>Tracheophyta</taxon>
        <taxon>Spermatophyta</taxon>
        <taxon>Magnoliopsida</taxon>
        <taxon>eudicotyledons</taxon>
        <taxon>Gunneridae</taxon>
        <taxon>Pentapetalae</taxon>
        <taxon>rosids</taxon>
        <taxon>fabids</taxon>
        <taxon>Fabales</taxon>
        <taxon>Fabaceae</taxon>
        <taxon>Papilionoideae</taxon>
        <taxon>50 kb inversion clade</taxon>
        <taxon>dalbergioids sensu lato</taxon>
        <taxon>Dalbergieae</taxon>
        <taxon>Pterocarpus clade</taxon>
        <taxon>Stylosanthes</taxon>
    </lineage>
</organism>